<proteinExistence type="predicted"/>
<reference evidence="4" key="1">
    <citation type="submission" date="2016-07" db="EMBL/GenBank/DDBJ databases">
        <title>Nontailed viruses are major unrecognized killers of bacteria in the ocean.</title>
        <authorList>
            <person name="Kauffman K."/>
            <person name="Hussain F."/>
            <person name="Yang J."/>
            <person name="Arevalo P."/>
            <person name="Brown J."/>
            <person name="Cutler M."/>
            <person name="Kelly L."/>
            <person name="Polz M.F."/>
        </authorList>
    </citation>
    <scope>NUCLEOTIDE SEQUENCE [LARGE SCALE GENOMIC DNA]</scope>
    <source>
        <strain evidence="4">10N.261.45.A10</strain>
    </source>
</reference>
<dbReference type="InterPro" id="IPR015002">
    <property type="entry name" value="T6SS_Tdi1_C"/>
</dbReference>
<dbReference type="InterPro" id="IPR014983">
    <property type="entry name" value="GAD-rel"/>
</dbReference>
<accession>A0A2N7L8R5</accession>
<keyword evidence="3" id="KW-0808">Transferase</keyword>
<organism evidence="3 4">
    <name type="scientific">Enterovibrio norvegicus</name>
    <dbReference type="NCBI Taxonomy" id="188144"/>
    <lineage>
        <taxon>Bacteria</taxon>
        <taxon>Pseudomonadati</taxon>
        <taxon>Pseudomonadota</taxon>
        <taxon>Gammaproteobacteria</taxon>
        <taxon>Vibrionales</taxon>
        <taxon>Vibrionaceae</taxon>
        <taxon>Enterovibrio</taxon>
    </lineage>
</organism>
<dbReference type="Proteomes" id="UP000235387">
    <property type="component" value="Unassembled WGS sequence"/>
</dbReference>
<feature type="domain" description="T6SS immunity protein Tdi1 C-terminal" evidence="2">
    <location>
        <begin position="135"/>
        <end position="207"/>
    </location>
</feature>
<name>A0A2N7L8R5_9GAMM</name>
<protein>
    <submittedName>
        <fullName evidence="3">Aspartyl-tRNA amidotransferase</fullName>
    </submittedName>
</protein>
<dbReference type="EMBL" id="MDAL01000027">
    <property type="protein sequence ID" value="PMN90684.1"/>
    <property type="molecule type" value="Genomic_DNA"/>
</dbReference>
<dbReference type="Pfam" id="PF08906">
    <property type="entry name" value="T6SS_Tdi1_C"/>
    <property type="match status" value="1"/>
</dbReference>
<evidence type="ECO:0000313" key="4">
    <source>
        <dbReference type="Proteomes" id="UP000235387"/>
    </source>
</evidence>
<feature type="domain" description="GAD-related" evidence="1">
    <location>
        <begin position="10"/>
        <end position="112"/>
    </location>
</feature>
<evidence type="ECO:0000259" key="2">
    <source>
        <dbReference type="Pfam" id="PF08906"/>
    </source>
</evidence>
<sequence>MERNKMNDEYLEFFLSKFDAPTEVVAATSEQVESYRGILPDKLLEYWQYLGFSGFKNGLFWLTNPSEFEDVLESFLDGTEFEDFDNYHVIARSAYGELFLWGENTGYSLAIKPHLNWIKTCSGHEGDISQGKSDSAVQAFIGFRKPENVDIKANSKPLFPSLLKKYGPIGKDEVMVFTPYLFMGGKKSADTMSKENLHVFLQVMADLGGAEVIDMASMVGNVIKHYES</sequence>
<gene>
    <name evidence="3" type="ORF">BCT23_04145</name>
</gene>
<evidence type="ECO:0000313" key="3">
    <source>
        <dbReference type="EMBL" id="PMN90684.1"/>
    </source>
</evidence>
<dbReference type="AlphaFoldDB" id="A0A2N7L8R5"/>
<evidence type="ECO:0000259" key="1">
    <source>
        <dbReference type="Pfam" id="PF08887"/>
    </source>
</evidence>
<dbReference type="GO" id="GO:0016740">
    <property type="term" value="F:transferase activity"/>
    <property type="evidence" value="ECO:0007669"/>
    <property type="project" value="UniProtKB-KW"/>
</dbReference>
<dbReference type="Pfam" id="PF08887">
    <property type="entry name" value="GAD-like"/>
    <property type="match status" value="1"/>
</dbReference>
<comment type="caution">
    <text evidence="3">The sequence shown here is derived from an EMBL/GenBank/DDBJ whole genome shotgun (WGS) entry which is preliminary data.</text>
</comment>